<name>B7K3G3_RIPO1</name>
<dbReference type="OrthoDB" id="454453at2"/>
<dbReference type="EMBL" id="CP001287">
    <property type="protein sequence ID" value="ACK65305.1"/>
    <property type="molecule type" value="Genomic_DNA"/>
</dbReference>
<reference evidence="2" key="1">
    <citation type="journal article" date="2011" name="MBio">
        <title>Novel metabolic attributes of the genus Cyanothece, comprising a group of unicellular nitrogen-fixing Cyanobacteria.</title>
        <authorList>
            <person name="Bandyopadhyay A."/>
            <person name="Elvitigala T."/>
            <person name="Welsh E."/>
            <person name="Stockel J."/>
            <person name="Liberton M."/>
            <person name="Min H."/>
            <person name="Sherman L.A."/>
            <person name="Pakrasi H.B."/>
        </authorList>
    </citation>
    <scope>NUCLEOTIDE SEQUENCE [LARGE SCALE GENOMIC DNA]</scope>
    <source>
        <strain evidence="2">PCC 8801</strain>
    </source>
</reference>
<proteinExistence type="predicted"/>
<evidence type="ECO:0000313" key="2">
    <source>
        <dbReference type="Proteomes" id="UP000008204"/>
    </source>
</evidence>
<dbReference type="STRING" id="41431.PCC8801_1239"/>
<accession>B7K3G3</accession>
<dbReference type="Proteomes" id="UP000008204">
    <property type="component" value="Chromosome"/>
</dbReference>
<organism evidence="1 2">
    <name type="scientific">Rippkaea orientalis (strain PCC 8801 / RF-1)</name>
    <name type="common">Cyanothece sp. (strain PCC 8801)</name>
    <dbReference type="NCBI Taxonomy" id="41431"/>
    <lineage>
        <taxon>Bacteria</taxon>
        <taxon>Bacillati</taxon>
        <taxon>Cyanobacteriota</taxon>
        <taxon>Cyanophyceae</taxon>
        <taxon>Oscillatoriophycideae</taxon>
        <taxon>Chroococcales</taxon>
        <taxon>Aphanothecaceae</taxon>
        <taxon>Rippkaea</taxon>
        <taxon>Rippkaea orientalis</taxon>
    </lineage>
</organism>
<dbReference type="KEGG" id="cyp:PCC8801_1239"/>
<protein>
    <submittedName>
        <fullName evidence="1">Uncharacterized protein</fullName>
    </submittedName>
</protein>
<dbReference type="eggNOG" id="COG4636">
    <property type="taxonomic scope" value="Bacteria"/>
</dbReference>
<evidence type="ECO:0000313" key="1">
    <source>
        <dbReference type="EMBL" id="ACK65305.1"/>
    </source>
</evidence>
<sequence>MNTYTINFDVITKIGDEQFYQLCRYNPELNLERNQEEEIIILSPTGGETRKKCSI</sequence>
<dbReference type="RefSeq" id="WP_012594579.1">
    <property type="nucleotide sequence ID" value="NC_011726.1"/>
</dbReference>
<gene>
    <name evidence="1" type="ordered locus">PCC8801_1239</name>
</gene>
<dbReference type="AlphaFoldDB" id="B7K3G3"/>
<keyword evidence="2" id="KW-1185">Reference proteome</keyword>
<dbReference type="HOGENOM" id="CLU_3024544_0_0_3"/>